<comment type="caution">
    <text evidence="8">The sequence shown here is derived from an EMBL/GenBank/DDBJ whole genome shotgun (WGS) entry which is preliminary data.</text>
</comment>
<keyword evidence="4 6" id="KW-1133">Transmembrane helix</keyword>
<dbReference type="SUPFAM" id="SSF103473">
    <property type="entry name" value="MFS general substrate transporter"/>
    <property type="match status" value="1"/>
</dbReference>
<evidence type="ECO:0000256" key="6">
    <source>
        <dbReference type="SAM" id="Phobius"/>
    </source>
</evidence>
<evidence type="ECO:0000256" key="5">
    <source>
        <dbReference type="ARBA" id="ARBA00023136"/>
    </source>
</evidence>
<evidence type="ECO:0000256" key="4">
    <source>
        <dbReference type="ARBA" id="ARBA00022989"/>
    </source>
</evidence>
<reference evidence="8 9" key="1">
    <citation type="submission" date="2021-03" db="EMBL/GenBank/DDBJ databases">
        <title>Genomic Encyclopedia of Type Strains, Phase IV (KMG-IV): sequencing the most valuable type-strain genomes for metagenomic binning, comparative biology and taxonomic classification.</title>
        <authorList>
            <person name="Goeker M."/>
        </authorList>
    </citation>
    <scope>NUCLEOTIDE SEQUENCE [LARGE SCALE GENOMIC DNA]</scope>
    <source>
        <strain evidence="8 9">DSM 6139</strain>
    </source>
</reference>
<evidence type="ECO:0000313" key="9">
    <source>
        <dbReference type="Proteomes" id="UP001519271"/>
    </source>
</evidence>
<evidence type="ECO:0000259" key="7">
    <source>
        <dbReference type="PROSITE" id="PS50850"/>
    </source>
</evidence>
<evidence type="ECO:0000256" key="2">
    <source>
        <dbReference type="ARBA" id="ARBA00022448"/>
    </source>
</evidence>
<accession>A0ABS4FZQ9</accession>
<feature type="transmembrane region" description="Helical" evidence="6">
    <location>
        <begin position="285"/>
        <end position="304"/>
    </location>
</feature>
<keyword evidence="5 6" id="KW-0472">Membrane</keyword>
<dbReference type="InterPro" id="IPR011701">
    <property type="entry name" value="MFS"/>
</dbReference>
<proteinExistence type="predicted"/>
<sequence>MHEKNLKARVNDQSPIYKSKGVMIMQNVTEKKSNYGWIMMLLASLLGFAVMTFTVTPISLFVVPITKELGYARSSYTLTQTFQFAGVIISSLMFGSTISKYGVRKVITFGAILQAIGFFILSKSTSLPMFYTGGFLMGFASGFCAVSAASTIINTWFAKRSGFIVGLVFTFTSFGGIIWNPVIGGWIAKFGWRQAFLYIAMLVFGISILLALLLRDKPQDIGQVPVYFDSTSKNDEKKNEVKGMMFQEAIKTPKLKMLLLLIFLCGIAIPPTVATIPAYLNDLGLQVAVLWGVANSVVLFVNTISKIPLSAATDKYGVKSLISIALFGYVLAIVCMILAGPETVFFVFIAAGCMGFAVLMTSVPMPIIVRQFFGNKDFAKIMGVIFATFSVGQALATPTMNLVYDTLGSYKYVYYALLPIAVIIFALGWVATSDKPEHLLIKSKDSLEKSY</sequence>
<dbReference type="InterPro" id="IPR020846">
    <property type="entry name" value="MFS_dom"/>
</dbReference>
<feature type="transmembrane region" description="Helical" evidence="6">
    <location>
        <begin position="106"/>
        <end position="122"/>
    </location>
</feature>
<dbReference type="InterPro" id="IPR050327">
    <property type="entry name" value="Proton-linked_MCT"/>
</dbReference>
<feature type="transmembrane region" description="Helical" evidence="6">
    <location>
        <begin position="134"/>
        <end position="157"/>
    </location>
</feature>
<feature type="transmembrane region" description="Helical" evidence="6">
    <location>
        <begin position="164"/>
        <end position="183"/>
    </location>
</feature>
<dbReference type="InterPro" id="IPR036259">
    <property type="entry name" value="MFS_trans_sf"/>
</dbReference>
<feature type="transmembrane region" description="Helical" evidence="6">
    <location>
        <begin position="195"/>
        <end position="214"/>
    </location>
</feature>
<dbReference type="EMBL" id="JAGGKC010000001">
    <property type="protein sequence ID" value="MBP1917786.1"/>
    <property type="molecule type" value="Genomic_DNA"/>
</dbReference>
<feature type="transmembrane region" description="Helical" evidence="6">
    <location>
        <begin position="35"/>
        <end position="63"/>
    </location>
</feature>
<evidence type="ECO:0000313" key="8">
    <source>
        <dbReference type="EMBL" id="MBP1917786.1"/>
    </source>
</evidence>
<dbReference type="Proteomes" id="UP001519271">
    <property type="component" value="Unassembled WGS sequence"/>
</dbReference>
<evidence type="ECO:0000256" key="3">
    <source>
        <dbReference type="ARBA" id="ARBA00022692"/>
    </source>
</evidence>
<dbReference type="PANTHER" id="PTHR11360:SF290">
    <property type="entry name" value="MONOCARBOXYLATE MFS PERMEASE"/>
    <property type="match status" value="1"/>
</dbReference>
<keyword evidence="2" id="KW-0813">Transport</keyword>
<protein>
    <submittedName>
        <fullName evidence="8">MFS family permease</fullName>
    </submittedName>
</protein>
<keyword evidence="3 6" id="KW-0812">Transmembrane</keyword>
<dbReference type="RefSeq" id="WP_209458024.1">
    <property type="nucleotide sequence ID" value="NZ_JAGGKC010000001.1"/>
</dbReference>
<dbReference type="Pfam" id="PF07690">
    <property type="entry name" value="MFS_1"/>
    <property type="match status" value="1"/>
</dbReference>
<dbReference type="Gene3D" id="1.20.1250.20">
    <property type="entry name" value="MFS general substrate transporter like domains"/>
    <property type="match status" value="2"/>
</dbReference>
<feature type="transmembrane region" description="Helical" evidence="6">
    <location>
        <begin position="345"/>
        <end position="369"/>
    </location>
</feature>
<gene>
    <name evidence="8" type="ORF">J2Z34_000249</name>
</gene>
<feature type="transmembrane region" description="Helical" evidence="6">
    <location>
        <begin position="258"/>
        <end position="279"/>
    </location>
</feature>
<feature type="transmembrane region" description="Helical" evidence="6">
    <location>
        <begin position="316"/>
        <end position="339"/>
    </location>
</feature>
<dbReference type="PROSITE" id="PS50850">
    <property type="entry name" value="MFS"/>
    <property type="match status" value="1"/>
</dbReference>
<feature type="transmembrane region" description="Helical" evidence="6">
    <location>
        <begin position="75"/>
        <end position="94"/>
    </location>
</feature>
<feature type="transmembrane region" description="Helical" evidence="6">
    <location>
        <begin position="412"/>
        <end position="432"/>
    </location>
</feature>
<keyword evidence="9" id="KW-1185">Reference proteome</keyword>
<feature type="domain" description="Major facilitator superfamily (MFS) profile" evidence="7">
    <location>
        <begin position="40"/>
        <end position="434"/>
    </location>
</feature>
<evidence type="ECO:0000256" key="1">
    <source>
        <dbReference type="ARBA" id="ARBA00004651"/>
    </source>
</evidence>
<comment type="subcellular location">
    <subcellularLocation>
        <location evidence="1">Cell membrane</location>
        <topology evidence="1">Multi-pass membrane protein</topology>
    </subcellularLocation>
</comment>
<dbReference type="PANTHER" id="PTHR11360">
    <property type="entry name" value="MONOCARBOXYLATE TRANSPORTER"/>
    <property type="match status" value="1"/>
</dbReference>
<organism evidence="8 9">
    <name type="scientific">Youngiibacter multivorans</name>
    <dbReference type="NCBI Taxonomy" id="937251"/>
    <lineage>
        <taxon>Bacteria</taxon>
        <taxon>Bacillati</taxon>
        <taxon>Bacillota</taxon>
        <taxon>Clostridia</taxon>
        <taxon>Eubacteriales</taxon>
        <taxon>Clostridiaceae</taxon>
        <taxon>Youngiibacter</taxon>
    </lineage>
</organism>
<name>A0ABS4FZQ9_9CLOT</name>
<feature type="transmembrane region" description="Helical" evidence="6">
    <location>
        <begin position="381"/>
        <end position="400"/>
    </location>
</feature>